<feature type="domain" description="Heparinase II/III-like C-terminal" evidence="5">
    <location>
        <begin position="354"/>
        <end position="573"/>
    </location>
</feature>
<reference evidence="7 8" key="1">
    <citation type="submission" date="2024-05" db="EMBL/GenBank/DDBJ databases">
        <authorList>
            <person name="Venkateswaran K."/>
        </authorList>
    </citation>
    <scope>NUCLEOTIDE SEQUENCE [LARGE SCALE GENOMIC DNA]</scope>
    <source>
        <strain evidence="7 8">179-C4-2-HS</strain>
    </source>
</reference>
<name>A0ABV4Z1P3_9BACI</name>
<dbReference type="Gene3D" id="1.50.10.100">
    <property type="entry name" value="Chondroitin AC/alginate lyase"/>
    <property type="match status" value="1"/>
</dbReference>
<evidence type="ECO:0000259" key="6">
    <source>
        <dbReference type="Pfam" id="PF16889"/>
    </source>
</evidence>
<evidence type="ECO:0000256" key="4">
    <source>
        <dbReference type="ARBA" id="ARBA00023239"/>
    </source>
</evidence>
<dbReference type="PANTHER" id="PTHR39210">
    <property type="entry name" value="HEPARIN-SULFATE LYASE"/>
    <property type="match status" value="1"/>
</dbReference>
<dbReference type="InterPro" id="IPR031680">
    <property type="entry name" value="Hepar_II_III_N"/>
</dbReference>
<evidence type="ECO:0000256" key="1">
    <source>
        <dbReference type="ARBA" id="ARBA00004418"/>
    </source>
</evidence>
<evidence type="ECO:0000256" key="3">
    <source>
        <dbReference type="ARBA" id="ARBA00022764"/>
    </source>
</evidence>
<dbReference type="Pfam" id="PF16889">
    <property type="entry name" value="Hepar_II_III_N"/>
    <property type="match status" value="1"/>
</dbReference>
<protein>
    <submittedName>
        <fullName evidence="7">Alginate lyase family protein</fullName>
    </submittedName>
</protein>
<gene>
    <name evidence="7" type="ORF">P5G62_028345</name>
</gene>
<evidence type="ECO:0000313" key="7">
    <source>
        <dbReference type="EMBL" id="MFB3171005.1"/>
    </source>
</evidence>
<dbReference type="PANTHER" id="PTHR39210:SF1">
    <property type="entry name" value="HEPARIN-SULFATE LYASE"/>
    <property type="match status" value="1"/>
</dbReference>
<keyword evidence="2" id="KW-0732">Signal</keyword>
<keyword evidence="4 7" id="KW-0456">Lyase</keyword>
<dbReference type="Gene3D" id="2.70.98.70">
    <property type="match status" value="1"/>
</dbReference>
<dbReference type="Pfam" id="PF07940">
    <property type="entry name" value="Hepar_II_III_C"/>
    <property type="match status" value="1"/>
</dbReference>
<dbReference type="EMBL" id="JAROBZ020000004">
    <property type="protein sequence ID" value="MFB3171005.1"/>
    <property type="molecule type" value="Genomic_DNA"/>
</dbReference>
<dbReference type="SUPFAM" id="SSF48230">
    <property type="entry name" value="Chondroitin AC/alginate lyase"/>
    <property type="match status" value="1"/>
</dbReference>
<dbReference type="InterPro" id="IPR012480">
    <property type="entry name" value="Hepar_II_III_C"/>
</dbReference>
<feature type="domain" description="Heparin-sulfate lyase N-terminal" evidence="6">
    <location>
        <begin position="36"/>
        <end position="298"/>
    </location>
</feature>
<proteinExistence type="predicted"/>
<dbReference type="GO" id="GO:0016829">
    <property type="term" value="F:lyase activity"/>
    <property type="evidence" value="ECO:0007669"/>
    <property type="project" value="UniProtKB-KW"/>
</dbReference>
<evidence type="ECO:0000313" key="8">
    <source>
        <dbReference type="Proteomes" id="UP001241748"/>
    </source>
</evidence>
<comment type="caution">
    <text evidence="7">The sequence shown here is derived from an EMBL/GenBank/DDBJ whole genome shotgun (WGS) entry which is preliminary data.</text>
</comment>
<dbReference type="InterPro" id="IPR008929">
    <property type="entry name" value="Chondroitin_lyas"/>
</dbReference>
<dbReference type="RefSeq" id="WP_306075194.1">
    <property type="nucleotide sequence ID" value="NZ_JAROBZ020000004.1"/>
</dbReference>
<keyword evidence="3" id="KW-0574">Periplasm</keyword>
<keyword evidence="8" id="KW-1185">Reference proteome</keyword>
<evidence type="ECO:0000259" key="5">
    <source>
        <dbReference type="Pfam" id="PF07940"/>
    </source>
</evidence>
<organism evidence="7 8">
    <name type="scientific">Neobacillus driksii</name>
    <dbReference type="NCBI Taxonomy" id="3035913"/>
    <lineage>
        <taxon>Bacteria</taxon>
        <taxon>Bacillati</taxon>
        <taxon>Bacillota</taxon>
        <taxon>Bacilli</taxon>
        <taxon>Bacillales</taxon>
        <taxon>Bacillaceae</taxon>
        <taxon>Neobacillus</taxon>
    </lineage>
</organism>
<dbReference type="Proteomes" id="UP001241748">
    <property type="component" value="Unassembled WGS sequence"/>
</dbReference>
<accession>A0ABV4Z1P3</accession>
<sequence>MNNHRVKPPLSFPDHEKELLVTLAKRHYREDVERVGAVAEQVVNRVFVFQEAWDMERSNVPVTFKGKIDWTYIPLEDPEWTYMLNRHRFFIPLGQAYLLTGDERYAKSFCELLSDWIDSNPKQSNSPTLTWRSIDAGIRSGNWIKAYDYFKNSPHFTTELFEKMLLSLYEHAQYLADEFSNWKAISNWGVIENKALFELSIFLQECNHASIWKTLSLERLKKTARLQIMKDGMHWEQSPMYHNEVLLCYLNTVHLSQTNGIDIDPLIIEATRKMAYADVFMAKPNHHQPMKGDSDSFDLRDIITRAAIILRDPHLKFRGFPAIDFENLWEFGLEGIDIYDKLPTEKSTDLSMGFEDSGNFFMRSGWEEDALYLYFHCGQLGGGHGHADLFHIDVHAYGKEFLTDPGRFNYSDSYPLRRELKSAMAHNTSLVDGVEFTECIDTWSFGRIATPLMTKWTSNEQFDYVEGSHDGYLHLDDPVYVRRRIIFVKPFHWLLVDEFDCKGEHIFSQSFQFSPGEIELNETTKSCVTKNEKEANLHLIPISPTSVTAVMKEGNISYEYNQVEKNISVQYETKSTGPTALLQLIYPQRPTENEIPTVKTVEVYDLFGEIVDRKDAQAIKIYMPHLQEEHLIIVCHKKPSLHRMSYCIDGTQIFGEIVLIKRKGAEEEVTLIK</sequence>
<evidence type="ECO:0000256" key="2">
    <source>
        <dbReference type="ARBA" id="ARBA00022729"/>
    </source>
</evidence>
<comment type="subcellular location">
    <subcellularLocation>
        <location evidence="1">Periplasm</location>
    </subcellularLocation>
</comment>